<comment type="caution">
    <text evidence="1">The sequence shown here is derived from an EMBL/GenBank/DDBJ whole genome shotgun (WGS) entry which is preliminary data.</text>
</comment>
<gene>
    <name evidence="1" type="ORF">ACFQ5X_13585</name>
</gene>
<evidence type="ECO:0000313" key="1">
    <source>
        <dbReference type="EMBL" id="MFD1306872.1"/>
    </source>
</evidence>
<accession>A0ABW3XB25</accession>
<organism evidence="1 2">
    <name type="scientific">Streptomyces kaempferi</name>
    <dbReference type="NCBI Taxonomy" id="333725"/>
    <lineage>
        <taxon>Bacteria</taxon>
        <taxon>Bacillati</taxon>
        <taxon>Actinomycetota</taxon>
        <taxon>Actinomycetes</taxon>
        <taxon>Kitasatosporales</taxon>
        <taxon>Streptomycetaceae</taxon>
        <taxon>Streptomyces</taxon>
    </lineage>
</organism>
<name>A0ABW3XB25_9ACTN</name>
<evidence type="ECO:0000313" key="2">
    <source>
        <dbReference type="Proteomes" id="UP001597058"/>
    </source>
</evidence>
<dbReference type="EMBL" id="JBHTMM010000013">
    <property type="protein sequence ID" value="MFD1306872.1"/>
    <property type="molecule type" value="Genomic_DNA"/>
</dbReference>
<proteinExistence type="predicted"/>
<dbReference type="RefSeq" id="WP_381240438.1">
    <property type="nucleotide sequence ID" value="NZ_JBHSKH010000080.1"/>
</dbReference>
<protein>
    <submittedName>
        <fullName evidence="1">Uncharacterized protein</fullName>
    </submittedName>
</protein>
<sequence length="88" mass="9851">MNASLFRALKLVPGVRFIAGTEDALHRHGLGVQITSGTGFPIRRTLVLDPKTYAYLGYRQQWHGAKDFTFVFARKVSGVVDHPGERPR</sequence>
<reference evidence="2" key="1">
    <citation type="journal article" date="2019" name="Int. J. Syst. Evol. Microbiol.">
        <title>The Global Catalogue of Microorganisms (GCM) 10K type strain sequencing project: providing services to taxonomists for standard genome sequencing and annotation.</title>
        <authorList>
            <consortium name="The Broad Institute Genomics Platform"/>
            <consortium name="The Broad Institute Genome Sequencing Center for Infectious Disease"/>
            <person name="Wu L."/>
            <person name="Ma J."/>
        </authorList>
    </citation>
    <scope>NUCLEOTIDE SEQUENCE [LARGE SCALE GENOMIC DNA]</scope>
    <source>
        <strain evidence="2">CGMCC 4.7020</strain>
    </source>
</reference>
<keyword evidence="2" id="KW-1185">Reference proteome</keyword>
<dbReference type="Proteomes" id="UP001597058">
    <property type="component" value="Unassembled WGS sequence"/>
</dbReference>